<reference evidence="1 2" key="1">
    <citation type="journal article" date="2008" name="Nature">
        <title>The genome of Laccaria bicolor provides insights into mycorrhizal symbiosis.</title>
        <authorList>
            <person name="Martin F."/>
            <person name="Aerts A."/>
            <person name="Ahren D."/>
            <person name="Brun A."/>
            <person name="Danchin E.G.J."/>
            <person name="Duchaussoy F."/>
            <person name="Gibon J."/>
            <person name="Kohler A."/>
            <person name="Lindquist E."/>
            <person name="Pereda V."/>
            <person name="Salamov A."/>
            <person name="Shapiro H.J."/>
            <person name="Wuyts J."/>
            <person name="Blaudez D."/>
            <person name="Buee M."/>
            <person name="Brokstein P."/>
            <person name="Canbaeck B."/>
            <person name="Cohen D."/>
            <person name="Courty P.E."/>
            <person name="Coutinho P.M."/>
            <person name="Delaruelle C."/>
            <person name="Detter J.C."/>
            <person name="Deveau A."/>
            <person name="DiFazio S."/>
            <person name="Duplessis S."/>
            <person name="Fraissinet-Tachet L."/>
            <person name="Lucic E."/>
            <person name="Frey-Klett P."/>
            <person name="Fourrey C."/>
            <person name="Feussner I."/>
            <person name="Gay G."/>
            <person name="Grimwood J."/>
            <person name="Hoegger P.J."/>
            <person name="Jain P."/>
            <person name="Kilaru S."/>
            <person name="Labbe J."/>
            <person name="Lin Y.C."/>
            <person name="Legue V."/>
            <person name="Le Tacon F."/>
            <person name="Marmeisse R."/>
            <person name="Melayah D."/>
            <person name="Montanini B."/>
            <person name="Muratet M."/>
            <person name="Nehls U."/>
            <person name="Niculita-Hirzel H."/>
            <person name="Oudot-Le Secq M.P."/>
            <person name="Peter M."/>
            <person name="Quesneville H."/>
            <person name="Rajashekar B."/>
            <person name="Reich M."/>
            <person name="Rouhier N."/>
            <person name="Schmutz J."/>
            <person name="Yin T."/>
            <person name="Chalot M."/>
            <person name="Henrissat B."/>
            <person name="Kuees U."/>
            <person name="Lucas S."/>
            <person name="Van de Peer Y."/>
            <person name="Podila G.K."/>
            <person name="Polle A."/>
            <person name="Pukkila P.J."/>
            <person name="Richardson P.M."/>
            <person name="Rouze P."/>
            <person name="Sanders I.R."/>
            <person name="Stajich J.E."/>
            <person name="Tunlid A."/>
            <person name="Tuskan G."/>
            <person name="Grigoriev I.V."/>
        </authorList>
    </citation>
    <scope>NUCLEOTIDE SEQUENCE [LARGE SCALE GENOMIC DNA]</scope>
    <source>
        <strain evidence="2">S238N-H82 / ATCC MYA-4686</strain>
    </source>
</reference>
<dbReference type="InParanoid" id="B0DJ27"/>
<name>B0DJ27_LACBS</name>
<evidence type="ECO:0000313" key="1">
    <source>
        <dbReference type="EMBL" id="EDR05330.1"/>
    </source>
</evidence>
<protein>
    <submittedName>
        <fullName evidence="1">Predicted protein</fullName>
    </submittedName>
</protein>
<evidence type="ECO:0000313" key="2">
    <source>
        <dbReference type="Proteomes" id="UP000001194"/>
    </source>
</evidence>
<sequence>MSIPSNRFTCDGCQFTGFTQRGYLPHLRQSRNPDCNAIFHELMGVLPESDVGASLAVDGLRLDLDGPGGEAVPFAGDIFGDADDYNIGDDFQHPEMDAGNGSEGEDLHDDDLTAALRAVLEDEWGPERPVGQPAHIAAEGQPVAEEAQPGLNHQFNTTRSAEDPLWHAHNIKIWRAHNFKIVRYSDKHPTKRAGGTLGRKNATDVDYKAGLAASASNPWAPFTSQVDWEVARWAKLRGAGSTAFSDLLAIEGVRDALGLSYRTSGELNKIIDAKLPNSWPKFICRQVVVHNASFDLYSRNILECIEALWSDPEFTESLLVEPQRHYADDDLTIRVYHEMNTGKRWQDTQKAVEDETKKKNCTVVPVVISSDKTQLTLFRGPTPSRQTQVLLGYLPTSELDDVTNKSAHRRILANLFHCCVGYILEPLQSARIDGMVLAGGDGSVRRGHPVLAVYVGDYPEQRLVSGIKNGECPVRPAHRDDIGDPESAVDPRELGAILDALDAISQGPTEFTKARAAAGIKPIQNPFWKDLPFLNIYQSISLDALHQLYQGVIEHLIGWIRDVCGDAEIDARRRRLPPNHNIHLFSKGISGLSRVTGTEHNQICRFLLGIIVDIKLPDNLSNARPLASVRGMFDFLYLAPYPMFHENKDIFLDLGVRTNFNIPKLHFSSHYHFFIELYGAVDNYNTEYTERLRIDLAKEAYRATNGKDEYTQMTIWLERREKVLHRDRFIWRKSQQVSPPLTPCVRPPSIPTLVHPREVQMAKHPSAQGVKLNKIIEDYGATLLEVALARYVIQIQNPRYSRAEIEASVDDFYLPFDRLSVFFRMKFRAYDPYQATSNASASVVDSIHCQPSRRNGLGEVVPGRFDAVLIHYKDGGETGVQGYCVARVRCIFQLPKRALDLWFPGRSPPKRFAYVEWFTPFSPRGPEKHHLLYCASPLLDNGGQQLVSAVPINLIRQSVHLFPKFGPLVNSAWKSSTALDVCKVFYCNPFSDRFPYSNLF</sequence>
<dbReference type="RefSeq" id="XP_001883888.1">
    <property type="nucleotide sequence ID" value="XM_001883853.1"/>
</dbReference>
<dbReference type="KEGG" id="lbc:LACBIDRAFT_303171"/>
<dbReference type="Pfam" id="PF18759">
    <property type="entry name" value="Plavaka"/>
    <property type="match status" value="2"/>
</dbReference>
<dbReference type="AlphaFoldDB" id="B0DJ27"/>
<accession>B0DJ27</accession>
<dbReference type="EMBL" id="DS547113">
    <property type="protein sequence ID" value="EDR05330.1"/>
    <property type="molecule type" value="Genomic_DNA"/>
</dbReference>
<organism evidence="2">
    <name type="scientific">Laccaria bicolor (strain S238N-H82 / ATCC MYA-4686)</name>
    <name type="common">Bicoloured deceiver</name>
    <name type="synonym">Laccaria laccata var. bicolor</name>
    <dbReference type="NCBI Taxonomy" id="486041"/>
    <lineage>
        <taxon>Eukaryota</taxon>
        <taxon>Fungi</taxon>
        <taxon>Dikarya</taxon>
        <taxon>Basidiomycota</taxon>
        <taxon>Agaricomycotina</taxon>
        <taxon>Agaricomycetes</taxon>
        <taxon>Agaricomycetidae</taxon>
        <taxon>Agaricales</taxon>
        <taxon>Agaricineae</taxon>
        <taxon>Hydnangiaceae</taxon>
        <taxon>Laccaria</taxon>
    </lineage>
</organism>
<keyword evidence="2" id="KW-1185">Reference proteome</keyword>
<gene>
    <name evidence="1" type="ORF">LACBIDRAFT_303171</name>
</gene>
<dbReference type="GeneID" id="6079552"/>
<dbReference type="Proteomes" id="UP000001194">
    <property type="component" value="Unassembled WGS sequence"/>
</dbReference>
<dbReference type="HOGENOM" id="CLU_006344_4_3_1"/>
<proteinExistence type="predicted"/>
<dbReference type="InterPro" id="IPR041078">
    <property type="entry name" value="Plavaka"/>
</dbReference>
<dbReference type="OrthoDB" id="2576233at2759"/>